<keyword evidence="6" id="KW-0735">Signal-anchor</keyword>
<dbReference type="GO" id="GO:0006623">
    <property type="term" value="P:protein targeting to vacuole"/>
    <property type="evidence" value="ECO:0007669"/>
    <property type="project" value="InterPro"/>
</dbReference>
<evidence type="ECO:0000313" key="12">
    <source>
        <dbReference type="EMBL" id="SSX22529.1"/>
    </source>
</evidence>
<dbReference type="GO" id="GO:0000139">
    <property type="term" value="C:Golgi membrane"/>
    <property type="evidence" value="ECO:0007669"/>
    <property type="project" value="UniProtKB-SubCell"/>
</dbReference>
<dbReference type="SUPFAM" id="SSF50978">
    <property type="entry name" value="WD40 repeat-like"/>
    <property type="match status" value="1"/>
</dbReference>
<evidence type="ECO:0000256" key="7">
    <source>
        <dbReference type="ARBA" id="ARBA00022989"/>
    </source>
</evidence>
<accession>A0A336KE33</accession>
<keyword evidence="8" id="KW-0333">Golgi apparatus</keyword>
<dbReference type="InterPro" id="IPR015943">
    <property type="entry name" value="WD40/YVTN_repeat-like_dom_sf"/>
</dbReference>
<dbReference type="GO" id="GO:0005770">
    <property type="term" value="C:late endosome"/>
    <property type="evidence" value="ECO:0007669"/>
    <property type="project" value="TreeGrafter"/>
</dbReference>
<gene>
    <name evidence="11" type="primary">CSON006888</name>
</gene>
<evidence type="ECO:0000256" key="8">
    <source>
        <dbReference type="ARBA" id="ARBA00023034"/>
    </source>
</evidence>
<dbReference type="PANTHER" id="PTHR12616">
    <property type="entry name" value="VACUOLAR PROTEIN SORTING VPS41"/>
    <property type="match status" value="1"/>
</dbReference>
<dbReference type="GO" id="GO:0034058">
    <property type="term" value="P:endosomal vesicle fusion"/>
    <property type="evidence" value="ECO:0007669"/>
    <property type="project" value="TreeGrafter"/>
</dbReference>
<dbReference type="Gene3D" id="2.130.10.10">
    <property type="entry name" value="YVTN repeat-like/Quinoprotein amine dehydrogenase"/>
    <property type="match status" value="1"/>
</dbReference>
<dbReference type="InterPro" id="IPR057780">
    <property type="entry name" value="Beta-prop_Vps41"/>
</dbReference>
<dbReference type="GO" id="GO:0016758">
    <property type="term" value="F:hexosyltransferase activity"/>
    <property type="evidence" value="ECO:0007669"/>
    <property type="project" value="InterPro"/>
</dbReference>
<dbReference type="GO" id="GO:0030897">
    <property type="term" value="C:HOPS complex"/>
    <property type="evidence" value="ECO:0007669"/>
    <property type="project" value="TreeGrafter"/>
</dbReference>
<comment type="subcellular location">
    <subcellularLocation>
        <location evidence="1">Golgi apparatus membrane</location>
        <topology evidence="1">Single-pass type II membrane protein</topology>
    </subcellularLocation>
</comment>
<feature type="domain" description="Vps41 beta-propeller" evidence="10">
    <location>
        <begin position="24"/>
        <end position="359"/>
    </location>
</feature>
<evidence type="ECO:0000256" key="4">
    <source>
        <dbReference type="ARBA" id="ARBA00022679"/>
    </source>
</evidence>
<evidence type="ECO:0000256" key="9">
    <source>
        <dbReference type="ARBA" id="ARBA00023136"/>
    </source>
</evidence>
<reference evidence="12" key="2">
    <citation type="submission" date="2018-07" db="EMBL/GenBank/DDBJ databases">
        <authorList>
            <person name="Quirk P.G."/>
            <person name="Krulwich T.A."/>
        </authorList>
    </citation>
    <scope>NUCLEOTIDE SEQUENCE</scope>
</reference>
<name>A0A336KE33_CULSO</name>
<evidence type="ECO:0000313" key="11">
    <source>
        <dbReference type="EMBL" id="SSX02152.1"/>
    </source>
</evidence>
<evidence type="ECO:0000256" key="2">
    <source>
        <dbReference type="ARBA" id="ARBA00008661"/>
    </source>
</evidence>
<organism evidence="11">
    <name type="scientific">Culicoides sonorensis</name>
    <name type="common">Biting midge</name>
    <dbReference type="NCBI Taxonomy" id="179676"/>
    <lineage>
        <taxon>Eukaryota</taxon>
        <taxon>Metazoa</taxon>
        <taxon>Ecdysozoa</taxon>
        <taxon>Arthropoda</taxon>
        <taxon>Hexapoda</taxon>
        <taxon>Insecta</taxon>
        <taxon>Pterygota</taxon>
        <taxon>Neoptera</taxon>
        <taxon>Endopterygota</taxon>
        <taxon>Diptera</taxon>
        <taxon>Nematocera</taxon>
        <taxon>Chironomoidea</taxon>
        <taxon>Ceratopogonidae</taxon>
        <taxon>Ceratopogoninae</taxon>
        <taxon>Culicoides</taxon>
        <taxon>Monoculicoides</taxon>
    </lineage>
</organism>
<dbReference type="InterPro" id="IPR002659">
    <property type="entry name" value="Glyco_trans_31"/>
</dbReference>
<keyword evidence="4" id="KW-0808">Transferase</keyword>
<evidence type="ECO:0000256" key="6">
    <source>
        <dbReference type="ARBA" id="ARBA00022968"/>
    </source>
</evidence>
<keyword evidence="3" id="KW-0328">Glycosyltransferase</keyword>
<dbReference type="GO" id="GO:0016236">
    <property type="term" value="P:macroautophagy"/>
    <property type="evidence" value="ECO:0007669"/>
    <property type="project" value="TreeGrafter"/>
</dbReference>
<dbReference type="Pfam" id="PF01762">
    <property type="entry name" value="Galactosyl_T"/>
    <property type="match status" value="1"/>
</dbReference>
<reference evidence="11" key="1">
    <citation type="submission" date="2018-04" db="EMBL/GenBank/DDBJ databases">
        <authorList>
            <person name="Go L.Y."/>
            <person name="Mitchell J.A."/>
        </authorList>
    </citation>
    <scope>NUCLEOTIDE SEQUENCE</scope>
    <source>
        <tissue evidence="11">Whole organism</tissue>
    </source>
</reference>
<dbReference type="AlphaFoldDB" id="A0A336KE33"/>
<dbReference type="PANTHER" id="PTHR12616:SF1">
    <property type="entry name" value="VACUOLAR PROTEIN SORTING-ASSOCIATED PROTEIN 41 HOMOLOG"/>
    <property type="match status" value="1"/>
</dbReference>
<evidence type="ECO:0000256" key="5">
    <source>
        <dbReference type="ARBA" id="ARBA00022692"/>
    </source>
</evidence>
<dbReference type="InterPro" id="IPR036322">
    <property type="entry name" value="WD40_repeat_dom_sf"/>
</dbReference>
<dbReference type="Pfam" id="PF23411">
    <property type="entry name" value="Beta-prop_Vps41"/>
    <property type="match status" value="1"/>
</dbReference>
<dbReference type="EMBL" id="UFQT01000259">
    <property type="protein sequence ID" value="SSX22529.1"/>
    <property type="molecule type" value="Genomic_DNA"/>
</dbReference>
<dbReference type="InterPro" id="IPR045111">
    <property type="entry name" value="Vps41/Vps8"/>
</dbReference>
<dbReference type="VEuPathDB" id="VectorBase:CSON006888"/>
<sequence length="588" mass="67361">MEEECNKSISELSTDEDEVEPKFKYCRMTNHLQKIVNEDAISCVNVASRFMCVGTLWGRIYLLDHQGNEVETSTSFPNHMISINHISVDSKGEFIASCSDDGMIHINGLYTNDSNLHLNLGVAIKFIELDPDHYKSGSGRKFILGDNRLTLFEKSFLKSLKSSILSESEGEVAAIKWNNNFVAWASSNLGVRVYDLNERCSLGLLKWEEPTDGKLSDYRCNLMWCNSTTLLIGWVDTIRICVIRKRNSVEVSTRNVPGFIVDPISSFKTDFILCGLAPMESISSNQLVVLGYTKLSSGGRPNRPVLCALEYKSNDYTEICIDTLSIKGYENYTHLDYHLDYLAEENQYFIVSPKDIVVASLYEADDRVQWLIEHGNLERRNAIRETWLNLRPRIINNSFYNNEVILLPGKDTNGRVGIDSVETQRLLLQKYKEWLLLETKNIKVGDYKVKHYFAIATKNLDSITRKSVQDEQSVFNDLLLIPDLVDSYENLTDKLLKSLFVIETQIDYNYLFKSDDDTYVKLDILSQDLLDYHQALLSTGYQNNWGLYWGYFNGRAQIKNTGKWKETSYNLCDSYLPYALGGCRELVL</sequence>
<proteinExistence type="inferred from homology"/>
<protein>
    <submittedName>
        <fullName evidence="11">CSON006888 protein</fullName>
    </submittedName>
</protein>
<keyword evidence="5" id="KW-0812">Transmembrane</keyword>
<dbReference type="EMBL" id="UFQS01000259">
    <property type="protein sequence ID" value="SSX02152.1"/>
    <property type="molecule type" value="Genomic_DNA"/>
</dbReference>
<evidence type="ECO:0000259" key="10">
    <source>
        <dbReference type="Pfam" id="PF23411"/>
    </source>
</evidence>
<keyword evidence="7" id="KW-1133">Transmembrane helix</keyword>
<dbReference type="GO" id="GO:0009267">
    <property type="term" value="P:cellular response to starvation"/>
    <property type="evidence" value="ECO:0007669"/>
    <property type="project" value="TreeGrafter"/>
</dbReference>
<evidence type="ECO:0000256" key="1">
    <source>
        <dbReference type="ARBA" id="ARBA00004323"/>
    </source>
</evidence>
<comment type="similarity">
    <text evidence="2">Belongs to the glycosyltransferase 31 family.</text>
</comment>
<evidence type="ECO:0000256" key="3">
    <source>
        <dbReference type="ARBA" id="ARBA00022676"/>
    </source>
</evidence>
<keyword evidence="9" id="KW-0472">Membrane</keyword>